<dbReference type="GO" id="GO:0003724">
    <property type="term" value="F:RNA helicase activity"/>
    <property type="evidence" value="ECO:0007669"/>
    <property type="project" value="UniProtKB-EC"/>
</dbReference>
<evidence type="ECO:0000256" key="9">
    <source>
        <dbReference type="ARBA" id="ARBA00047984"/>
    </source>
</evidence>
<evidence type="ECO:0000313" key="16">
    <source>
        <dbReference type="Proteomes" id="UP000001514"/>
    </source>
</evidence>
<dbReference type="InterPro" id="IPR014001">
    <property type="entry name" value="Helicase_ATP-bd"/>
</dbReference>
<dbReference type="eggNOG" id="KOG0922">
    <property type="taxonomic scope" value="Eukaryota"/>
</dbReference>
<keyword evidence="4" id="KW-0547">Nucleotide-binding</keyword>
<dbReference type="GO" id="GO:0071013">
    <property type="term" value="C:catalytic step 2 spliceosome"/>
    <property type="evidence" value="ECO:0000318"/>
    <property type="project" value="GO_Central"/>
</dbReference>
<evidence type="ECO:0000256" key="12">
    <source>
        <dbReference type="SAM" id="MobiDB-lite"/>
    </source>
</evidence>
<evidence type="ECO:0000259" key="13">
    <source>
        <dbReference type="PROSITE" id="PS51192"/>
    </source>
</evidence>
<dbReference type="STRING" id="88036.D8SBX5"/>
<evidence type="ECO:0000256" key="1">
    <source>
        <dbReference type="ARBA" id="ARBA00012552"/>
    </source>
</evidence>
<dbReference type="PROSITE" id="PS51192">
    <property type="entry name" value="HELICASE_ATP_BIND_1"/>
    <property type="match status" value="1"/>
</dbReference>
<accession>D8SBX5</accession>
<dbReference type="EMBL" id="GL377611">
    <property type="protein sequence ID" value="EFJ18084.1"/>
    <property type="molecule type" value="Genomic_DNA"/>
</dbReference>
<name>D8SBX5_SELML</name>
<evidence type="ECO:0000256" key="3">
    <source>
        <dbReference type="ARBA" id="ARBA00022728"/>
    </source>
</evidence>
<dbReference type="OrthoDB" id="10253254at2759"/>
<feature type="region of interest" description="Disordered" evidence="12">
    <location>
        <begin position="524"/>
        <end position="545"/>
    </location>
</feature>
<dbReference type="OMA" id="QMGCTAE"/>
<dbReference type="SUPFAM" id="SSF52540">
    <property type="entry name" value="P-loop containing nucleoside triphosphate hydrolases"/>
    <property type="match status" value="1"/>
</dbReference>
<keyword evidence="3" id="KW-0747">Spliceosome</keyword>
<dbReference type="Pfam" id="PF00271">
    <property type="entry name" value="Helicase_C"/>
    <property type="match status" value="1"/>
</dbReference>
<keyword evidence="7" id="KW-0067">ATP-binding</keyword>
<dbReference type="GO" id="GO:0004386">
    <property type="term" value="F:helicase activity"/>
    <property type="evidence" value="ECO:0000318"/>
    <property type="project" value="GO_Central"/>
</dbReference>
<dbReference type="FunFam" id="1.20.120.1080:FF:000001">
    <property type="entry name" value="Pre-mRNA-splicing factor ATP-dependent RNA helicase"/>
    <property type="match status" value="1"/>
</dbReference>
<comment type="catalytic activity">
    <reaction evidence="9">
        <text>ATP + H2O = ADP + phosphate + H(+)</text>
        <dbReference type="Rhea" id="RHEA:13065"/>
        <dbReference type="ChEBI" id="CHEBI:15377"/>
        <dbReference type="ChEBI" id="CHEBI:15378"/>
        <dbReference type="ChEBI" id="CHEBI:30616"/>
        <dbReference type="ChEBI" id="CHEBI:43474"/>
        <dbReference type="ChEBI" id="CHEBI:456216"/>
        <dbReference type="EC" id="3.6.4.13"/>
    </reaction>
</comment>
<dbReference type="PANTHER" id="PTHR18934:SF85">
    <property type="entry name" value="ATP-DEPENDENT RNA HELICASE DHX8"/>
    <property type="match status" value="1"/>
</dbReference>
<evidence type="ECO:0000256" key="6">
    <source>
        <dbReference type="ARBA" id="ARBA00022806"/>
    </source>
</evidence>
<dbReference type="InterPro" id="IPR011709">
    <property type="entry name" value="DEAD-box_helicase_OB_fold"/>
</dbReference>
<evidence type="ECO:0000256" key="10">
    <source>
        <dbReference type="ARBA" id="ARBA00061257"/>
    </source>
</evidence>
<dbReference type="Pfam" id="PF07717">
    <property type="entry name" value="OB_NTP_bind"/>
    <property type="match status" value="1"/>
</dbReference>
<feature type="compositionally biased region" description="Basic residues" evidence="12">
    <location>
        <begin position="536"/>
        <end position="545"/>
    </location>
</feature>
<sequence length="545" mass="60468">MDRNLSSYSVVMLDEVHERTVDTDVLLGLLKDLLRRRPEFRLIVTSATLDADKFSQYFFGCVTFHIPGRTFPVEVIHSKLPEPDYLAASVSTVLGIHVREPEGDILLFLTGQEEIETACQALQEKMRALGPGLPTLVILPAYSALPAESLSKIFDPTPPGRRKVVVATNIAEASLTIDGIYYVVDSGYVKEHRYNAKLGLDSLVICPISQASAKQRAGRAGRTGPGVCYRLYPENTLQSEMLPSTVPEIQRTNLGSTVLNLKAILREDGIFSFDFLDRPADHALSSAMEQLYSLGALDDGGHITKLGLKMVEFPMEPLLSRMLLASVELGCSDEIITIISMLQAQSVFYRPLDKQSEADRKKARFFQIGGDCLTLLAVYESWKASGFAAGWCHSNFVRVEALQRAHDVRKELLSTMEDKGLAVVSAGSDNSKIRKGICAGLFYHAARRDPEGGYRTLVGNQRVFIHPGSSLAHRGSPKWVVYQELLMTSKEFMQGVTSIESSWLIELAPRIFQTASSSKRRKLERLEPLSGAKTNTARRNRFHID</sequence>
<dbReference type="PROSITE" id="PS00690">
    <property type="entry name" value="DEAH_ATP_HELICASE"/>
    <property type="match status" value="1"/>
</dbReference>
<evidence type="ECO:0000256" key="5">
    <source>
        <dbReference type="ARBA" id="ARBA00022801"/>
    </source>
</evidence>
<organism evidence="16">
    <name type="scientific">Selaginella moellendorffii</name>
    <name type="common">Spikemoss</name>
    <dbReference type="NCBI Taxonomy" id="88036"/>
    <lineage>
        <taxon>Eukaryota</taxon>
        <taxon>Viridiplantae</taxon>
        <taxon>Streptophyta</taxon>
        <taxon>Embryophyta</taxon>
        <taxon>Tracheophyta</taxon>
        <taxon>Lycopodiopsida</taxon>
        <taxon>Selaginellales</taxon>
        <taxon>Selaginellaceae</taxon>
        <taxon>Selaginella</taxon>
    </lineage>
</organism>
<evidence type="ECO:0000256" key="8">
    <source>
        <dbReference type="ARBA" id="ARBA00023187"/>
    </source>
</evidence>
<dbReference type="AlphaFoldDB" id="D8SBX5"/>
<evidence type="ECO:0000313" key="15">
    <source>
        <dbReference type="EMBL" id="EFJ18084.1"/>
    </source>
</evidence>
<proteinExistence type="inferred from homology"/>
<dbReference type="Gene3D" id="1.20.120.1080">
    <property type="match status" value="1"/>
</dbReference>
<keyword evidence="16" id="KW-1185">Reference proteome</keyword>
<evidence type="ECO:0000259" key="14">
    <source>
        <dbReference type="PROSITE" id="PS51194"/>
    </source>
</evidence>
<dbReference type="PANTHER" id="PTHR18934">
    <property type="entry name" value="ATP-DEPENDENT RNA HELICASE"/>
    <property type="match status" value="1"/>
</dbReference>
<keyword evidence="5" id="KW-0378">Hydrolase</keyword>
<feature type="domain" description="Helicase ATP-binding" evidence="13">
    <location>
        <begin position="1"/>
        <end position="67"/>
    </location>
</feature>
<dbReference type="Pfam" id="PF04408">
    <property type="entry name" value="WHD_HA2"/>
    <property type="match status" value="1"/>
</dbReference>
<dbReference type="InterPro" id="IPR048333">
    <property type="entry name" value="HA2_WH"/>
</dbReference>
<dbReference type="InParanoid" id="D8SBX5"/>
<dbReference type="GO" id="GO:0005524">
    <property type="term" value="F:ATP binding"/>
    <property type="evidence" value="ECO:0007669"/>
    <property type="project" value="UniProtKB-KW"/>
</dbReference>
<evidence type="ECO:0000256" key="4">
    <source>
        <dbReference type="ARBA" id="ARBA00022741"/>
    </source>
</evidence>
<dbReference type="Pfam" id="PF21010">
    <property type="entry name" value="HA2_C"/>
    <property type="match status" value="1"/>
</dbReference>
<gene>
    <name evidence="15" type="ORF">SELMODRAFT_233605</name>
</gene>
<dbReference type="GO" id="GO:0016787">
    <property type="term" value="F:hydrolase activity"/>
    <property type="evidence" value="ECO:0007669"/>
    <property type="project" value="UniProtKB-KW"/>
</dbReference>
<keyword evidence="8" id="KW-0508">mRNA splicing</keyword>
<dbReference type="InterPro" id="IPR002464">
    <property type="entry name" value="DNA/RNA_helicase_DEAH_CS"/>
</dbReference>
<comment type="similarity">
    <text evidence="10">Belongs to the DEAD box helicase family. DEAH subfamily. PRP2 sub-subfamily.</text>
</comment>
<feature type="domain" description="Helicase C-terminal" evidence="14">
    <location>
        <begin position="90"/>
        <end position="265"/>
    </location>
</feature>
<dbReference type="EC" id="3.6.4.13" evidence="1"/>
<keyword evidence="6" id="KW-0347">Helicase</keyword>
<dbReference type="Gramene" id="EFJ18084">
    <property type="protein sequence ID" value="EFJ18084"/>
    <property type="gene ID" value="SELMODRAFT_233605"/>
</dbReference>
<dbReference type="Proteomes" id="UP000001514">
    <property type="component" value="Unassembled WGS sequence"/>
</dbReference>
<evidence type="ECO:0000256" key="7">
    <source>
        <dbReference type="ARBA" id="ARBA00022840"/>
    </source>
</evidence>
<evidence type="ECO:0000256" key="2">
    <source>
        <dbReference type="ARBA" id="ARBA00022664"/>
    </source>
</evidence>
<dbReference type="CDD" id="cd18791">
    <property type="entry name" value="SF2_C_RHA"/>
    <property type="match status" value="1"/>
</dbReference>
<dbReference type="InterPro" id="IPR027417">
    <property type="entry name" value="P-loop_NTPase"/>
</dbReference>
<dbReference type="Gene3D" id="3.40.50.300">
    <property type="entry name" value="P-loop containing nucleotide triphosphate hydrolases"/>
    <property type="match status" value="2"/>
</dbReference>
<dbReference type="InterPro" id="IPR001650">
    <property type="entry name" value="Helicase_C-like"/>
</dbReference>
<keyword evidence="2" id="KW-0507">mRNA processing</keyword>
<dbReference type="HOGENOM" id="CLU_001832_5_11_1"/>
<dbReference type="GO" id="GO:0000398">
    <property type="term" value="P:mRNA splicing, via spliceosome"/>
    <property type="evidence" value="ECO:0000318"/>
    <property type="project" value="GO_Central"/>
</dbReference>
<dbReference type="SMART" id="SM00490">
    <property type="entry name" value="HELICc"/>
    <property type="match status" value="1"/>
</dbReference>
<dbReference type="SMART" id="SM00847">
    <property type="entry name" value="HA2"/>
    <property type="match status" value="1"/>
</dbReference>
<reference evidence="15 16" key="1">
    <citation type="journal article" date="2011" name="Science">
        <title>The Selaginella genome identifies genetic changes associated with the evolution of vascular plants.</title>
        <authorList>
            <person name="Banks J.A."/>
            <person name="Nishiyama T."/>
            <person name="Hasebe M."/>
            <person name="Bowman J.L."/>
            <person name="Gribskov M."/>
            <person name="dePamphilis C."/>
            <person name="Albert V.A."/>
            <person name="Aono N."/>
            <person name="Aoyama T."/>
            <person name="Ambrose B.A."/>
            <person name="Ashton N.W."/>
            <person name="Axtell M.J."/>
            <person name="Barker E."/>
            <person name="Barker M.S."/>
            <person name="Bennetzen J.L."/>
            <person name="Bonawitz N.D."/>
            <person name="Chapple C."/>
            <person name="Cheng C."/>
            <person name="Correa L.G."/>
            <person name="Dacre M."/>
            <person name="DeBarry J."/>
            <person name="Dreyer I."/>
            <person name="Elias M."/>
            <person name="Engstrom E.M."/>
            <person name="Estelle M."/>
            <person name="Feng L."/>
            <person name="Finet C."/>
            <person name="Floyd S.K."/>
            <person name="Frommer W.B."/>
            <person name="Fujita T."/>
            <person name="Gramzow L."/>
            <person name="Gutensohn M."/>
            <person name="Harholt J."/>
            <person name="Hattori M."/>
            <person name="Heyl A."/>
            <person name="Hirai T."/>
            <person name="Hiwatashi Y."/>
            <person name="Ishikawa M."/>
            <person name="Iwata M."/>
            <person name="Karol K.G."/>
            <person name="Koehler B."/>
            <person name="Kolukisaoglu U."/>
            <person name="Kubo M."/>
            <person name="Kurata T."/>
            <person name="Lalonde S."/>
            <person name="Li K."/>
            <person name="Li Y."/>
            <person name="Litt A."/>
            <person name="Lyons E."/>
            <person name="Manning G."/>
            <person name="Maruyama T."/>
            <person name="Michael T.P."/>
            <person name="Mikami K."/>
            <person name="Miyazaki S."/>
            <person name="Morinaga S."/>
            <person name="Murata T."/>
            <person name="Mueller-Roeber B."/>
            <person name="Nelson D.R."/>
            <person name="Obara M."/>
            <person name="Oguri Y."/>
            <person name="Olmstead R.G."/>
            <person name="Onodera N."/>
            <person name="Petersen B.L."/>
            <person name="Pils B."/>
            <person name="Prigge M."/>
            <person name="Rensing S.A."/>
            <person name="Riano-Pachon D.M."/>
            <person name="Roberts A.W."/>
            <person name="Sato Y."/>
            <person name="Scheller H.V."/>
            <person name="Schulz B."/>
            <person name="Schulz C."/>
            <person name="Shakirov E.V."/>
            <person name="Shibagaki N."/>
            <person name="Shinohara N."/>
            <person name="Shippen D.E."/>
            <person name="Soerensen I."/>
            <person name="Sotooka R."/>
            <person name="Sugimoto N."/>
            <person name="Sugita M."/>
            <person name="Sumikawa N."/>
            <person name="Tanurdzic M."/>
            <person name="Theissen G."/>
            <person name="Ulvskov P."/>
            <person name="Wakazuki S."/>
            <person name="Weng J.K."/>
            <person name="Willats W.W."/>
            <person name="Wipf D."/>
            <person name="Wolf P.G."/>
            <person name="Yang L."/>
            <person name="Zimmer A.D."/>
            <person name="Zhu Q."/>
            <person name="Mitros T."/>
            <person name="Hellsten U."/>
            <person name="Loque D."/>
            <person name="Otillar R."/>
            <person name="Salamov A."/>
            <person name="Schmutz J."/>
            <person name="Shapiro H."/>
            <person name="Lindquist E."/>
            <person name="Lucas S."/>
            <person name="Rokhsar D."/>
            <person name="Grigoriev I.V."/>
        </authorList>
    </citation>
    <scope>NUCLEOTIDE SEQUENCE [LARGE SCALE GENOMIC DNA]</scope>
</reference>
<dbReference type="KEGG" id="smo:SELMODRAFT_233605"/>
<dbReference type="FunFam" id="3.40.50.300:FF:000007">
    <property type="entry name" value="Pre-mRNA-splicing factor ATP-dependent RNA helicase"/>
    <property type="match status" value="1"/>
</dbReference>
<dbReference type="GO" id="GO:0003723">
    <property type="term" value="F:RNA binding"/>
    <property type="evidence" value="ECO:0000318"/>
    <property type="project" value="GO_Central"/>
</dbReference>
<dbReference type="PROSITE" id="PS51194">
    <property type="entry name" value="HELICASE_CTER"/>
    <property type="match status" value="1"/>
</dbReference>
<dbReference type="InterPro" id="IPR007502">
    <property type="entry name" value="Helicase-assoc_dom"/>
</dbReference>
<protein>
    <recommendedName>
        <fullName evidence="1">RNA helicase</fullName>
        <ecNumber evidence="1">3.6.4.13</ecNumber>
    </recommendedName>
    <alternativeName>
        <fullName evidence="11">DEAH RNA helicase homolog PRP2</fullName>
    </alternativeName>
</protein>
<evidence type="ECO:0000256" key="11">
    <source>
        <dbReference type="ARBA" id="ARBA00077342"/>
    </source>
</evidence>